<gene>
    <name evidence="5" type="ORF">MCOR_32236</name>
</gene>
<evidence type="ECO:0000256" key="2">
    <source>
        <dbReference type="SAM" id="MobiDB-lite"/>
    </source>
</evidence>
<feature type="domain" description="Transglutaminase C-terminal" evidence="4">
    <location>
        <begin position="529"/>
        <end position="627"/>
    </location>
</feature>
<dbReference type="Proteomes" id="UP000507470">
    <property type="component" value="Unassembled WGS sequence"/>
</dbReference>
<organism evidence="5 6">
    <name type="scientific">Mytilus coruscus</name>
    <name type="common">Sea mussel</name>
    <dbReference type="NCBI Taxonomy" id="42192"/>
    <lineage>
        <taxon>Eukaryota</taxon>
        <taxon>Metazoa</taxon>
        <taxon>Spiralia</taxon>
        <taxon>Lophotrochozoa</taxon>
        <taxon>Mollusca</taxon>
        <taxon>Bivalvia</taxon>
        <taxon>Autobranchia</taxon>
        <taxon>Pteriomorphia</taxon>
        <taxon>Mytilida</taxon>
        <taxon>Mytiloidea</taxon>
        <taxon>Mytilidae</taxon>
        <taxon>Mytilinae</taxon>
        <taxon>Mytilus</taxon>
    </lineage>
</organism>
<dbReference type="EC" id="2.3.2.13" evidence="5"/>
<dbReference type="GO" id="GO:0003810">
    <property type="term" value="F:protein-glutamine gamma-glutamyltransferase activity"/>
    <property type="evidence" value="ECO:0007669"/>
    <property type="project" value="UniProtKB-EC"/>
</dbReference>
<name>A0A6J8CRS0_MYTCO</name>
<protein>
    <submittedName>
        <fullName evidence="5">TGM1</fullName>
        <ecNumber evidence="5">2.3.2.13</ecNumber>
    </submittedName>
</protein>
<evidence type="ECO:0000259" key="3">
    <source>
        <dbReference type="Pfam" id="PF00868"/>
    </source>
</evidence>
<sequence>MYYTGVPAKRVKNLAIDNEKIAANKSKELSLKVTFDEYYSKLVDQCHMKMSCMCTILETEHSYVDQDTFRLIKPELKIKAPATGKVGEKIKAEVSFTNPLPCALTSSELTVEGTGLTKHQVILLKVLADSCCAAGRIVRSCSTDFTMRRSSSRFMSSSRRTGSTSTGTIRTRLYSDIIRSRGNRFTLTNFPRRSVNTPTSEGRKPILEREEPPPPVKPDLTVENVDLNISTNSKEHHTDEYSISEEGRGLVVRRGDNPTPTTGTRVSLVLADKDPDKEWGARILKYAKKRLSIRINTPPTCYVGIWKLQIETFVKSDNKTVIFDSWHDQNIYILFNPWCKDDQVYLPEEEWLNEYILNDKEPIEELNTENVWNFHVWNDVWMARPDLPKGYGGWQAIDSTAQEASDGIYRCGPAPLVAIKSGEVYLPYDTPFIFAELNADRIKWQMDEFGGVTKIKLSKNSIGIRISTKLPIGKPYKHPEGSVEERTAVINANQVSSRKGLYHEEGKPMFRVNVSRLCRDVQFELLKKETDPYGKDFEISLKITNNSSETRTFSGCINTSSMFYTGITTKRVKKLVIEKEKIGANKSKELSLKVTFDEYYNKLVDQCHMEMSCMCQVLETNQTYVDQDTFRLIKPDLTIKMPDNGKIGKMMKVEVSFTNPLPCALTDCELTVEGIGLTKTQVFPQSIVPSNQVFMATVDFLPTKAGLRELIGSFNSRELAMVDGSSEIMISK</sequence>
<dbReference type="PANTHER" id="PTHR11590">
    <property type="entry name" value="PROTEIN-GLUTAMINE GAMMA-GLUTAMYLTRANSFERASE"/>
    <property type="match status" value="1"/>
</dbReference>
<dbReference type="InterPro" id="IPR014756">
    <property type="entry name" value="Ig_E-set"/>
</dbReference>
<dbReference type="InterPro" id="IPR038765">
    <property type="entry name" value="Papain-like_cys_pep_sf"/>
</dbReference>
<feature type="region of interest" description="Disordered" evidence="2">
    <location>
        <begin position="188"/>
        <end position="220"/>
    </location>
</feature>
<dbReference type="SUPFAM" id="SSF49309">
    <property type="entry name" value="Transglutaminase, two C-terminal domains"/>
    <property type="match status" value="4"/>
</dbReference>
<dbReference type="PANTHER" id="PTHR11590:SF40">
    <property type="entry name" value="HEMOCYTE PROTEIN-GLUTAMINE GAMMA-GLUTAMYLTRANSFERASE-LIKE PROTEIN"/>
    <property type="match status" value="1"/>
</dbReference>
<dbReference type="SUPFAM" id="SSF54001">
    <property type="entry name" value="Cysteine proteinases"/>
    <property type="match status" value="1"/>
</dbReference>
<accession>A0A6J8CRS0</accession>
<dbReference type="Pfam" id="PF00927">
    <property type="entry name" value="Transglut_C"/>
    <property type="match status" value="2"/>
</dbReference>
<dbReference type="InterPro" id="IPR050779">
    <property type="entry name" value="Transglutaminase"/>
</dbReference>
<dbReference type="Gene3D" id="3.90.260.10">
    <property type="entry name" value="Transglutaminase-like"/>
    <property type="match status" value="1"/>
</dbReference>
<dbReference type="EMBL" id="CACVKT020005775">
    <property type="protein sequence ID" value="CAC5397824.1"/>
    <property type="molecule type" value="Genomic_DNA"/>
</dbReference>
<dbReference type="FunFam" id="2.60.40.10:FF:000171">
    <property type="entry name" value="protein-glutamine gamma-glutamyltransferase 6"/>
    <property type="match status" value="1"/>
</dbReference>
<feature type="domain" description="Transglutaminase C-terminal" evidence="4">
    <location>
        <begin position="635"/>
        <end position="730"/>
    </location>
</feature>
<comment type="similarity">
    <text evidence="1">Belongs to the transglutaminase superfamily. Transglutaminase family.</text>
</comment>
<keyword evidence="5" id="KW-0808">Transferase</keyword>
<evidence type="ECO:0000256" key="1">
    <source>
        <dbReference type="ARBA" id="ARBA00005968"/>
    </source>
</evidence>
<dbReference type="SUPFAM" id="SSF81296">
    <property type="entry name" value="E set domains"/>
    <property type="match status" value="1"/>
</dbReference>
<dbReference type="InterPro" id="IPR036985">
    <property type="entry name" value="Transglutaminase-like_sf"/>
</dbReference>
<dbReference type="AlphaFoldDB" id="A0A6J8CRS0"/>
<proteinExistence type="inferred from homology"/>
<evidence type="ECO:0000313" key="5">
    <source>
        <dbReference type="EMBL" id="CAC5397824.1"/>
    </source>
</evidence>
<dbReference type="Pfam" id="PF00868">
    <property type="entry name" value="Transglut_N"/>
    <property type="match status" value="1"/>
</dbReference>
<reference evidence="5 6" key="1">
    <citation type="submission" date="2020-06" db="EMBL/GenBank/DDBJ databases">
        <authorList>
            <person name="Li R."/>
            <person name="Bekaert M."/>
        </authorList>
    </citation>
    <scope>NUCLEOTIDE SEQUENCE [LARGE SCALE GENOMIC DNA]</scope>
    <source>
        <strain evidence="6">wild</strain>
    </source>
</reference>
<dbReference type="InterPro" id="IPR013783">
    <property type="entry name" value="Ig-like_fold"/>
</dbReference>
<dbReference type="InterPro" id="IPR001102">
    <property type="entry name" value="Transglutaminase_N"/>
</dbReference>
<dbReference type="InterPro" id="IPR008958">
    <property type="entry name" value="Transglutaminase_C"/>
</dbReference>
<dbReference type="OrthoDB" id="437511at2759"/>
<dbReference type="Gene3D" id="2.60.40.10">
    <property type="entry name" value="Immunoglobulins"/>
    <property type="match status" value="6"/>
</dbReference>
<feature type="compositionally biased region" description="Polar residues" evidence="2">
    <location>
        <begin position="188"/>
        <end position="200"/>
    </location>
</feature>
<dbReference type="FunFam" id="2.60.40.10:FF:000090">
    <property type="entry name" value="Protein-glutamine gamma-glutamyltransferase 2"/>
    <property type="match status" value="1"/>
</dbReference>
<evidence type="ECO:0000313" key="6">
    <source>
        <dbReference type="Proteomes" id="UP000507470"/>
    </source>
</evidence>
<feature type="domain" description="Transglutaminase N-terminal" evidence="3">
    <location>
        <begin position="255"/>
        <end position="312"/>
    </location>
</feature>
<dbReference type="InterPro" id="IPR036238">
    <property type="entry name" value="Transglutaminase_C_sf"/>
</dbReference>
<keyword evidence="5" id="KW-0012">Acyltransferase</keyword>
<feature type="compositionally biased region" description="Basic and acidic residues" evidence="2">
    <location>
        <begin position="201"/>
        <end position="212"/>
    </location>
</feature>
<evidence type="ECO:0000259" key="4">
    <source>
        <dbReference type="Pfam" id="PF00927"/>
    </source>
</evidence>
<keyword evidence="6" id="KW-1185">Reference proteome</keyword>